<dbReference type="AlphaFoldDB" id="A0A6A8A4R6"/>
<reference evidence="4 5" key="1">
    <citation type="submission" date="2019-11" db="EMBL/GenBank/DDBJ databases">
        <title>Genome analysis of Rhizobacterium cereale a novel genus and species isolated from maize roots in North Spain.</title>
        <authorList>
            <person name="Menendez E."/>
            <person name="Flores-Felix J.D."/>
            <person name="Ramirez-Bahena M.-H."/>
            <person name="Igual J.M."/>
            <person name="Garcia-Fraile P."/>
            <person name="Peix A."/>
            <person name="Velazquez E."/>
        </authorList>
    </citation>
    <scope>NUCLEOTIDE SEQUENCE [LARGE SCALE GENOMIC DNA]</scope>
    <source>
        <strain evidence="4 5">RZME27</strain>
    </source>
</reference>
<organism evidence="4 5">
    <name type="scientific">Endobacterium cereale</name>
    <dbReference type="NCBI Taxonomy" id="2663029"/>
    <lineage>
        <taxon>Bacteria</taxon>
        <taxon>Pseudomonadati</taxon>
        <taxon>Pseudomonadota</taxon>
        <taxon>Alphaproteobacteria</taxon>
        <taxon>Hyphomicrobiales</taxon>
        <taxon>Rhizobiaceae</taxon>
        <taxon>Endobacterium</taxon>
    </lineage>
</organism>
<evidence type="ECO:0000256" key="3">
    <source>
        <dbReference type="SAM" id="Phobius"/>
    </source>
</evidence>
<comment type="caution">
    <text evidence="4">The sequence shown here is derived from an EMBL/GenBank/DDBJ whole genome shotgun (WGS) entry which is preliminary data.</text>
</comment>
<evidence type="ECO:0000256" key="1">
    <source>
        <dbReference type="ARBA" id="ARBA00006738"/>
    </source>
</evidence>
<keyword evidence="5" id="KW-1185">Reference proteome</keyword>
<feature type="transmembrane region" description="Helical" evidence="3">
    <location>
        <begin position="21"/>
        <end position="40"/>
    </location>
</feature>
<protein>
    <recommendedName>
        <fullName evidence="2">UPF0102 protein GAO09_01700</fullName>
    </recommendedName>
</protein>
<keyword evidence="3" id="KW-0812">Transmembrane</keyword>
<dbReference type="Pfam" id="PF02021">
    <property type="entry name" value="UPF0102"/>
    <property type="match status" value="1"/>
</dbReference>
<dbReference type="RefSeq" id="WP_153352322.1">
    <property type="nucleotide sequence ID" value="NZ_JAYKOO010000003.1"/>
</dbReference>
<proteinExistence type="inferred from homology"/>
<dbReference type="InterPro" id="IPR011335">
    <property type="entry name" value="Restrct_endonuc-II-like"/>
</dbReference>
<dbReference type="EMBL" id="WIXI01000022">
    <property type="protein sequence ID" value="MQY44787.1"/>
    <property type="molecule type" value="Genomic_DNA"/>
</dbReference>
<dbReference type="PANTHER" id="PTHR34039">
    <property type="entry name" value="UPF0102 PROTEIN YRAN"/>
    <property type="match status" value="1"/>
</dbReference>
<gene>
    <name evidence="4" type="ORF">GAO09_01700</name>
</gene>
<dbReference type="InterPro" id="IPR011856">
    <property type="entry name" value="tRNA_endonuc-like_dom_sf"/>
</dbReference>
<dbReference type="SUPFAM" id="SSF52980">
    <property type="entry name" value="Restriction endonuclease-like"/>
    <property type="match status" value="1"/>
</dbReference>
<name>A0A6A8A4R6_9HYPH</name>
<dbReference type="GO" id="GO:0003676">
    <property type="term" value="F:nucleic acid binding"/>
    <property type="evidence" value="ECO:0007669"/>
    <property type="project" value="InterPro"/>
</dbReference>
<dbReference type="PANTHER" id="PTHR34039:SF1">
    <property type="entry name" value="UPF0102 PROTEIN YRAN"/>
    <property type="match status" value="1"/>
</dbReference>
<evidence type="ECO:0000256" key="2">
    <source>
        <dbReference type="HAMAP-Rule" id="MF_00048"/>
    </source>
</evidence>
<keyword evidence="3" id="KW-1133">Transmembrane helix</keyword>
<evidence type="ECO:0000313" key="5">
    <source>
        <dbReference type="Proteomes" id="UP000435138"/>
    </source>
</evidence>
<evidence type="ECO:0000313" key="4">
    <source>
        <dbReference type="EMBL" id="MQY44787.1"/>
    </source>
</evidence>
<comment type="similarity">
    <text evidence="1 2">Belongs to the UPF0102 family.</text>
</comment>
<dbReference type="Gene3D" id="3.40.1350.10">
    <property type="match status" value="1"/>
</dbReference>
<sequence length="126" mass="14849">MSPARQKADRREIRRRAERRGHWSEYLAAAFLLLKGYRILAMRYKTKSGEIDLIARKRNLVAFVEVKARREQGLALDAVGYETQKRIHSASEQWLSRRRDAHLLSLRYDVIAVLPGRFPKHFQDVF</sequence>
<dbReference type="InterPro" id="IPR003509">
    <property type="entry name" value="UPF0102_YraN-like"/>
</dbReference>
<dbReference type="NCBIfam" id="NF009151">
    <property type="entry name" value="PRK12497.1-5"/>
    <property type="match status" value="1"/>
</dbReference>
<dbReference type="Proteomes" id="UP000435138">
    <property type="component" value="Unassembled WGS sequence"/>
</dbReference>
<keyword evidence="3" id="KW-0472">Membrane</keyword>
<accession>A0A6A8A4R6</accession>
<dbReference type="HAMAP" id="MF_00048">
    <property type="entry name" value="UPF0102"/>
    <property type="match status" value="1"/>
</dbReference>